<sequence length="267" mass="29995">MKRNLVILVLLLLSQCINAQNINGFWKGTLTMAGGCFPINNIELQITNSGTEVTGDSYHYMDIDNYVKKNFKGSYNPDEKKIVMQEEEVTTFKIRPECRVCIKKYQLVYRREGKLETLSGGWTGVILGTNISCEDGTIVLSRIKESAFKEIPEVAVDTGTLRLDFYDNNEIDGDSISVLVNGQMILTHQRLTAKPITATVTIDLQHRFQEVEMIAENLGSIPPNTALLIVTAGERRYQLFLSSTEVKSAKVRFVYDSTKRGRLNGSL</sequence>
<feature type="chain" id="PRO_5012206053" description="Lipocalin-like domain-containing protein" evidence="1">
    <location>
        <begin position="20"/>
        <end position="267"/>
    </location>
</feature>
<organism evidence="2 3">
    <name type="scientific">Flavisolibacter ginsengisoli DSM 18119</name>
    <dbReference type="NCBI Taxonomy" id="1121884"/>
    <lineage>
        <taxon>Bacteria</taxon>
        <taxon>Pseudomonadati</taxon>
        <taxon>Bacteroidota</taxon>
        <taxon>Chitinophagia</taxon>
        <taxon>Chitinophagales</taxon>
        <taxon>Chitinophagaceae</taxon>
        <taxon>Flavisolibacter</taxon>
    </lineage>
</organism>
<dbReference type="OrthoDB" id="639821at2"/>
<dbReference type="RefSeq" id="WP_072833235.1">
    <property type="nucleotide sequence ID" value="NZ_FQUU01000001.1"/>
</dbReference>
<dbReference type="AlphaFoldDB" id="A0A1M4SB11"/>
<dbReference type="Proteomes" id="UP000184048">
    <property type="component" value="Unassembled WGS sequence"/>
</dbReference>
<dbReference type="EMBL" id="FQUU01000001">
    <property type="protein sequence ID" value="SHE29396.1"/>
    <property type="molecule type" value="Genomic_DNA"/>
</dbReference>
<keyword evidence="3" id="KW-1185">Reference proteome</keyword>
<evidence type="ECO:0008006" key="4">
    <source>
        <dbReference type="Google" id="ProtNLM"/>
    </source>
</evidence>
<evidence type="ECO:0000313" key="3">
    <source>
        <dbReference type="Proteomes" id="UP000184048"/>
    </source>
</evidence>
<gene>
    <name evidence="2" type="ORF">SAMN02745131_00046</name>
</gene>
<keyword evidence="1" id="KW-0732">Signal</keyword>
<proteinExistence type="predicted"/>
<dbReference type="STRING" id="1121884.SAMN02745131_00046"/>
<feature type="signal peptide" evidence="1">
    <location>
        <begin position="1"/>
        <end position="19"/>
    </location>
</feature>
<reference evidence="2 3" key="1">
    <citation type="submission" date="2016-11" db="EMBL/GenBank/DDBJ databases">
        <authorList>
            <person name="Jaros S."/>
            <person name="Januszkiewicz K."/>
            <person name="Wedrychowicz H."/>
        </authorList>
    </citation>
    <scope>NUCLEOTIDE SEQUENCE [LARGE SCALE GENOMIC DNA]</scope>
    <source>
        <strain evidence="2 3">DSM 18119</strain>
    </source>
</reference>
<protein>
    <recommendedName>
        <fullName evidence="4">Lipocalin-like domain-containing protein</fullName>
    </recommendedName>
</protein>
<evidence type="ECO:0000313" key="2">
    <source>
        <dbReference type="EMBL" id="SHE29396.1"/>
    </source>
</evidence>
<name>A0A1M4SB11_9BACT</name>
<accession>A0A1M4SB11</accession>
<evidence type="ECO:0000256" key="1">
    <source>
        <dbReference type="SAM" id="SignalP"/>
    </source>
</evidence>